<dbReference type="GO" id="GO:0005762">
    <property type="term" value="C:mitochondrial large ribosomal subunit"/>
    <property type="evidence" value="ECO:0007669"/>
    <property type="project" value="TreeGrafter"/>
</dbReference>
<evidence type="ECO:0000256" key="1">
    <source>
        <dbReference type="ARBA" id="ARBA00004173"/>
    </source>
</evidence>
<organism evidence="9 10">
    <name type="scientific">Steinernema glaseri</name>
    <dbReference type="NCBI Taxonomy" id="37863"/>
    <lineage>
        <taxon>Eukaryota</taxon>
        <taxon>Metazoa</taxon>
        <taxon>Ecdysozoa</taxon>
        <taxon>Nematoda</taxon>
        <taxon>Chromadorea</taxon>
        <taxon>Rhabditida</taxon>
        <taxon>Tylenchina</taxon>
        <taxon>Panagrolaimomorpha</taxon>
        <taxon>Strongyloidoidea</taxon>
        <taxon>Steinernematidae</taxon>
        <taxon>Steinernema</taxon>
    </lineage>
</organism>
<evidence type="ECO:0000256" key="8">
    <source>
        <dbReference type="SAM" id="MobiDB-lite"/>
    </source>
</evidence>
<proteinExistence type="inferred from homology"/>
<evidence type="ECO:0000256" key="6">
    <source>
        <dbReference type="ARBA" id="ARBA00035183"/>
    </source>
</evidence>
<dbReference type="Proteomes" id="UP000095287">
    <property type="component" value="Unplaced"/>
</dbReference>
<evidence type="ECO:0000256" key="5">
    <source>
        <dbReference type="ARBA" id="ARBA00023274"/>
    </source>
</evidence>
<keyword evidence="9" id="KW-1185">Reference proteome</keyword>
<protein>
    <recommendedName>
        <fullName evidence="6">Large ribosomal subunit protein mL50</fullName>
    </recommendedName>
    <alternativeName>
        <fullName evidence="7">39S ribosomal protein L50, mitochondrial</fullName>
    </alternativeName>
</protein>
<feature type="compositionally biased region" description="Basic and acidic residues" evidence="8">
    <location>
        <begin position="53"/>
        <end position="71"/>
    </location>
</feature>
<evidence type="ECO:0000256" key="7">
    <source>
        <dbReference type="ARBA" id="ARBA00035398"/>
    </source>
</evidence>
<dbReference type="PANTHER" id="PTHR31542">
    <property type="entry name" value="39A RIBOSOMAL PROTEIN L50, MITOCHONDRIAL"/>
    <property type="match status" value="1"/>
</dbReference>
<evidence type="ECO:0000256" key="4">
    <source>
        <dbReference type="ARBA" id="ARBA00023128"/>
    </source>
</evidence>
<dbReference type="WBParaSite" id="L893_g24149.t1">
    <property type="protein sequence ID" value="L893_g24149.t1"/>
    <property type="gene ID" value="L893_g24149"/>
</dbReference>
<sequence length="278" mass="32077">MRTSLVLAVRKGIFSSFMRSSASSKSTDAPEADGPGLSKEQQDKLKGKLSSLRKQEEKPASDMKLRDVHDDDNGEFGENYMDSIRARSLLKYRYNYTPPADVEVVVKTIAGEYDTLSCDPQRKAGILNSLGIEFGHFVPSCSLHKMKTIEDLLNFYRQEVKNINKYSEMARDETLPVNLNIREHPRRFHPNDIGAPHAGVTAFPGVGGQVFGLRNKRIYRQFNPRKEWFDYEDMSFDYEKVDKDMPWDPEVVKRMDSFVDKKYKLKSRSFQRTTVREI</sequence>
<dbReference type="AlphaFoldDB" id="A0A1I7Z9K8"/>
<name>A0A1I7Z9K8_9BILA</name>
<keyword evidence="3" id="KW-0689">Ribosomal protein</keyword>
<dbReference type="InterPro" id="IPR018305">
    <property type="entry name" value="Ribosomal_m50"/>
</dbReference>
<accession>A0A1I7Z9K8</accession>
<reference evidence="10" key="1">
    <citation type="submission" date="2016-11" db="UniProtKB">
        <authorList>
            <consortium name="WormBaseParasite"/>
        </authorList>
    </citation>
    <scope>IDENTIFICATION</scope>
</reference>
<feature type="region of interest" description="Disordered" evidence="8">
    <location>
        <begin position="18"/>
        <end position="72"/>
    </location>
</feature>
<comment type="similarity">
    <text evidence="2">Belongs to the mitochondrion-specific ribosomal protein mL50 family.</text>
</comment>
<keyword evidence="5" id="KW-0687">Ribonucleoprotein</keyword>
<evidence type="ECO:0000256" key="2">
    <source>
        <dbReference type="ARBA" id="ARBA00008860"/>
    </source>
</evidence>
<evidence type="ECO:0000256" key="3">
    <source>
        <dbReference type="ARBA" id="ARBA00022980"/>
    </source>
</evidence>
<comment type="subcellular location">
    <subcellularLocation>
        <location evidence="1">Mitochondrion</location>
    </subcellularLocation>
</comment>
<evidence type="ECO:0000313" key="9">
    <source>
        <dbReference type="Proteomes" id="UP000095287"/>
    </source>
</evidence>
<keyword evidence="4" id="KW-0496">Mitochondrion</keyword>
<dbReference type="PANTHER" id="PTHR31542:SF1">
    <property type="entry name" value="LARGE RIBOSOMAL SUBUNIT PROTEIN ML50"/>
    <property type="match status" value="1"/>
</dbReference>
<evidence type="ECO:0000313" key="10">
    <source>
        <dbReference type="WBParaSite" id="L893_g24149.t1"/>
    </source>
</evidence>